<proteinExistence type="predicted"/>
<protein>
    <submittedName>
        <fullName evidence="1">Uncharacterized protein</fullName>
    </submittedName>
</protein>
<organism evidence="1">
    <name type="scientific">Siphoviridae sp. ctrfD19</name>
    <dbReference type="NCBI Taxonomy" id="2826478"/>
    <lineage>
        <taxon>Viruses</taxon>
        <taxon>Duplodnaviria</taxon>
        <taxon>Heunggongvirae</taxon>
        <taxon>Uroviricota</taxon>
        <taxon>Caudoviricetes</taxon>
    </lineage>
</organism>
<dbReference type="EMBL" id="BK014797">
    <property type="protein sequence ID" value="DAD76209.1"/>
    <property type="molecule type" value="Genomic_DNA"/>
</dbReference>
<accession>A0A8S5M1L4</accession>
<name>A0A8S5M1L4_9CAUD</name>
<reference evidence="1" key="1">
    <citation type="journal article" date="2021" name="Proc. Natl. Acad. Sci. U.S.A.">
        <title>A Catalog of Tens of Thousands of Viruses from Human Metagenomes Reveals Hidden Associations with Chronic Diseases.</title>
        <authorList>
            <person name="Tisza M.J."/>
            <person name="Buck C.B."/>
        </authorList>
    </citation>
    <scope>NUCLEOTIDE SEQUENCE</scope>
    <source>
        <strain evidence="1">CtrfD19</strain>
    </source>
</reference>
<evidence type="ECO:0000313" key="1">
    <source>
        <dbReference type="EMBL" id="DAD76209.1"/>
    </source>
</evidence>
<sequence length="50" mass="5674">MIEVPLAVGEKIKTTIFLSAVGGVSFMTEYNLAFKRENLLGYNVYLYLQK</sequence>